<dbReference type="EMBL" id="JXTC01000176">
    <property type="protein sequence ID" value="PON83556.1"/>
    <property type="molecule type" value="Genomic_DNA"/>
</dbReference>
<feature type="compositionally biased region" description="Basic and acidic residues" evidence="1">
    <location>
        <begin position="1"/>
        <end position="11"/>
    </location>
</feature>
<feature type="non-terminal residue" evidence="2">
    <location>
        <position position="54"/>
    </location>
</feature>
<name>A0A2P5EDD1_TREOI</name>
<dbReference type="Proteomes" id="UP000237000">
    <property type="component" value="Unassembled WGS sequence"/>
</dbReference>
<accession>A0A2P5EDD1</accession>
<sequence>MIDSRSQERGHGSSSSSSQPLPPMNPQQSSEPNQYIELYSDIDPNDKNFKVLNW</sequence>
<organism evidence="2 3">
    <name type="scientific">Trema orientale</name>
    <name type="common">Charcoal tree</name>
    <name type="synonym">Celtis orientalis</name>
    <dbReference type="NCBI Taxonomy" id="63057"/>
    <lineage>
        <taxon>Eukaryota</taxon>
        <taxon>Viridiplantae</taxon>
        <taxon>Streptophyta</taxon>
        <taxon>Embryophyta</taxon>
        <taxon>Tracheophyta</taxon>
        <taxon>Spermatophyta</taxon>
        <taxon>Magnoliopsida</taxon>
        <taxon>eudicotyledons</taxon>
        <taxon>Gunneridae</taxon>
        <taxon>Pentapetalae</taxon>
        <taxon>rosids</taxon>
        <taxon>fabids</taxon>
        <taxon>Rosales</taxon>
        <taxon>Cannabaceae</taxon>
        <taxon>Trema</taxon>
    </lineage>
</organism>
<proteinExistence type="predicted"/>
<keyword evidence="3" id="KW-1185">Reference proteome</keyword>
<reference evidence="3" key="1">
    <citation type="submission" date="2016-06" db="EMBL/GenBank/DDBJ databases">
        <title>Parallel loss of symbiosis genes in relatives of nitrogen-fixing non-legume Parasponia.</title>
        <authorList>
            <person name="Van Velzen R."/>
            <person name="Holmer R."/>
            <person name="Bu F."/>
            <person name="Rutten L."/>
            <person name="Van Zeijl A."/>
            <person name="Liu W."/>
            <person name="Santuari L."/>
            <person name="Cao Q."/>
            <person name="Sharma T."/>
            <person name="Shen D."/>
            <person name="Roswanjaya Y."/>
            <person name="Wardhani T."/>
            <person name="Kalhor M.S."/>
            <person name="Jansen J."/>
            <person name="Van den Hoogen J."/>
            <person name="Gungor B."/>
            <person name="Hartog M."/>
            <person name="Hontelez J."/>
            <person name="Verver J."/>
            <person name="Yang W.-C."/>
            <person name="Schijlen E."/>
            <person name="Repin R."/>
            <person name="Schilthuizen M."/>
            <person name="Schranz E."/>
            <person name="Heidstra R."/>
            <person name="Miyata K."/>
            <person name="Fedorova E."/>
            <person name="Kohlen W."/>
            <person name="Bisseling T."/>
            <person name="Smit S."/>
            <person name="Geurts R."/>
        </authorList>
    </citation>
    <scope>NUCLEOTIDE SEQUENCE [LARGE SCALE GENOMIC DNA]</scope>
    <source>
        <strain evidence="3">cv. RG33-2</strain>
    </source>
</reference>
<protein>
    <submittedName>
        <fullName evidence="2">Uncharacterized protein</fullName>
    </submittedName>
</protein>
<evidence type="ECO:0000313" key="2">
    <source>
        <dbReference type="EMBL" id="PON83556.1"/>
    </source>
</evidence>
<gene>
    <name evidence="2" type="ORF">TorRG33x02_206080</name>
</gene>
<dbReference type="InParanoid" id="A0A2P5EDD1"/>
<comment type="caution">
    <text evidence="2">The sequence shown here is derived from an EMBL/GenBank/DDBJ whole genome shotgun (WGS) entry which is preliminary data.</text>
</comment>
<evidence type="ECO:0000313" key="3">
    <source>
        <dbReference type="Proteomes" id="UP000237000"/>
    </source>
</evidence>
<dbReference type="AlphaFoldDB" id="A0A2P5EDD1"/>
<evidence type="ECO:0000256" key="1">
    <source>
        <dbReference type="SAM" id="MobiDB-lite"/>
    </source>
</evidence>
<feature type="region of interest" description="Disordered" evidence="1">
    <location>
        <begin position="1"/>
        <end position="42"/>
    </location>
</feature>